<name>A0A2Y8ZMK1_9MICO</name>
<dbReference type="OrthoDB" id="4881303at2"/>
<evidence type="ECO:0000313" key="2">
    <source>
        <dbReference type="EMBL" id="SSA33520.1"/>
    </source>
</evidence>
<keyword evidence="1" id="KW-0812">Transmembrane</keyword>
<dbReference type="EMBL" id="UESZ01000001">
    <property type="protein sequence ID" value="SSA33520.1"/>
    <property type="molecule type" value="Genomic_DNA"/>
</dbReference>
<keyword evidence="1" id="KW-0472">Membrane</keyword>
<gene>
    <name evidence="2" type="ORF">SAMN04489750_0804</name>
</gene>
<accession>A0A2Y8ZMK1</accession>
<protein>
    <submittedName>
        <fullName evidence="2">Uncharacterized protein</fullName>
    </submittedName>
</protein>
<organism evidence="2 3">
    <name type="scientific">Branchiibius hedensis</name>
    <dbReference type="NCBI Taxonomy" id="672460"/>
    <lineage>
        <taxon>Bacteria</taxon>
        <taxon>Bacillati</taxon>
        <taxon>Actinomycetota</taxon>
        <taxon>Actinomycetes</taxon>
        <taxon>Micrococcales</taxon>
        <taxon>Dermacoccaceae</taxon>
        <taxon>Branchiibius</taxon>
    </lineage>
</organism>
<feature type="transmembrane region" description="Helical" evidence="1">
    <location>
        <begin position="57"/>
        <end position="77"/>
    </location>
</feature>
<sequence length="94" mass="9778">MDFAEMAQSALKVLLAGLIFGAGLPAIFAVGIRLQSAGEGDIRPDGTVARPNPVAKVGAWIAFAIVIAAVAVGILWITQKSLHHYLGIDIFGAH</sequence>
<proteinExistence type="predicted"/>
<dbReference type="Proteomes" id="UP000250028">
    <property type="component" value="Unassembled WGS sequence"/>
</dbReference>
<reference evidence="3" key="1">
    <citation type="submission" date="2016-10" db="EMBL/GenBank/DDBJ databases">
        <authorList>
            <person name="Varghese N."/>
            <person name="Submissions S."/>
        </authorList>
    </citation>
    <scope>NUCLEOTIDE SEQUENCE [LARGE SCALE GENOMIC DNA]</scope>
    <source>
        <strain evidence="3">DSM 22951</strain>
    </source>
</reference>
<evidence type="ECO:0000313" key="3">
    <source>
        <dbReference type="Proteomes" id="UP000250028"/>
    </source>
</evidence>
<keyword evidence="1" id="KW-1133">Transmembrane helix</keyword>
<dbReference type="AlphaFoldDB" id="A0A2Y8ZMK1"/>
<dbReference type="RefSeq" id="WP_109684212.1">
    <property type="nucleotide sequence ID" value="NZ_QGDN01000001.1"/>
</dbReference>
<evidence type="ECO:0000256" key="1">
    <source>
        <dbReference type="SAM" id="Phobius"/>
    </source>
</evidence>
<keyword evidence="3" id="KW-1185">Reference proteome</keyword>